<accession>A0A5C3N2E2</accession>
<evidence type="ECO:0000259" key="2">
    <source>
        <dbReference type="Pfam" id="PF10615"/>
    </source>
</evidence>
<evidence type="ECO:0000256" key="1">
    <source>
        <dbReference type="SAM" id="Phobius"/>
    </source>
</evidence>
<name>A0A5C3N2E2_9AGAM</name>
<keyword evidence="1" id="KW-0472">Membrane</keyword>
<dbReference type="STRING" id="5364.A0A5C3N2E2"/>
<dbReference type="PANTHER" id="PTHR37783:SF1">
    <property type="entry name" value="MEMBRANE PROTEIN, PUTATIVE (AFU_ORTHOLOGUE AFUA_1G04315)-RELATED"/>
    <property type="match status" value="1"/>
</dbReference>
<keyword evidence="1" id="KW-1133">Transmembrane helix</keyword>
<dbReference type="Pfam" id="PF14934">
    <property type="entry name" value="TMEM254"/>
    <property type="match status" value="1"/>
</dbReference>
<feature type="transmembrane region" description="Helical" evidence="1">
    <location>
        <begin position="110"/>
        <end position="133"/>
    </location>
</feature>
<evidence type="ECO:0000313" key="3">
    <source>
        <dbReference type="EMBL" id="TFK51225.1"/>
    </source>
</evidence>
<evidence type="ECO:0000313" key="4">
    <source>
        <dbReference type="Proteomes" id="UP000305948"/>
    </source>
</evidence>
<dbReference type="Proteomes" id="UP000305948">
    <property type="component" value="Unassembled WGS sequence"/>
</dbReference>
<keyword evidence="1" id="KW-0812">Transmembrane</keyword>
<dbReference type="InterPro" id="IPR019595">
    <property type="entry name" value="DUF2470"/>
</dbReference>
<dbReference type="InterPro" id="IPR037119">
    <property type="entry name" value="Haem_oxidase_HugZ-like_sf"/>
</dbReference>
<dbReference type="AlphaFoldDB" id="A0A5C3N2E2"/>
<feature type="transmembrane region" description="Helical" evidence="1">
    <location>
        <begin position="153"/>
        <end position="176"/>
    </location>
</feature>
<dbReference type="Gene3D" id="3.20.180.10">
    <property type="entry name" value="PNP-oxidase-like"/>
    <property type="match status" value="1"/>
</dbReference>
<dbReference type="OrthoDB" id="5553410at2759"/>
<gene>
    <name evidence="3" type="ORF">OE88DRAFT_1630174</name>
</gene>
<feature type="transmembrane region" description="Helical" evidence="1">
    <location>
        <begin position="183"/>
        <end position="201"/>
    </location>
</feature>
<dbReference type="EMBL" id="ML213511">
    <property type="protein sequence ID" value="TFK51225.1"/>
    <property type="molecule type" value="Genomic_DNA"/>
</dbReference>
<dbReference type="InterPro" id="IPR028110">
    <property type="entry name" value="TMEM254"/>
</dbReference>
<reference evidence="3 4" key="1">
    <citation type="journal article" date="2019" name="Nat. Ecol. Evol.">
        <title>Megaphylogeny resolves global patterns of mushroom evolution.</title>
        <authorList>
            <person name="Varga T."/>
            <person name="Krizsan K."/>
            <person name="Foldi C."/>
            <person name="Dima B."/>
            <person name="Sanchez-Garcia M."/>
            <person name="Sanchez-Ramirez S."/>
            <person name="Szollosi G.J."/>
            <person name="Szarkandi J.G."/>
            <person name="Papp V."/>
            <person name="Albert L."/>
            <person name="Andreopoulos W."/>
            <person name="Angelini C."/>
            <person name="Antonin V."/>
            <person name="Barry K.W."/>
            <person name="Bougher N.L."/>
            <person name="Buchanan P."/>
            <person name="Buyck B."/>
            <person name="Bense V."/>
            <person name="Catcheside P."/>
            <person name="Chovatia M."/>
            <person name="Cooper J."/>
            <person name="Damon W."/>
            <person name="Desjardin D."/>
            <person name="Finy P."/>
            <person name="Geml J."/>
            <person name="Haridas S."/>
            <person name="Hughes K."/>
            <person name="Justo A."/>
            <person name="Karasinski D."/>
            <person name="Kautmanova I."/>
            <person name="Kiss B."/>
            <person name="Kocsube S."/>
            <person name="Kotiranta H."/>
            <person name="LaButti K.M."/>
            <person name="Lechner B.E."/>
            <person name="Liimatainen K."/>
            <person name="Lipzen A."/>
            <person name="Lukacs Z."/>
            <person name="Mihaltcheva S."/>
            <person name="Morgado L.N."/>
            <person name="Niskanen T."/>
            <person name="Noordeloos M.E."/>
            <person name="Ohm R.A."/>
            <person name="Ortiz-Santana B."/>
            <person name="Ovrebo C."/>
            <person name="Racz N."/>
            <person name="Riley R."/>
            <person name="Savchenko A."/>
            <person name="Shiryaev A."/>
            <person name="Soop K."/>
            <person name="Spirin V."/>
            <person name="Szebenyi C."/>
            <person name="Tomsovsky M."/>
            <person name="Tulloss R.E."/>
            <person name="Uehling J."/>
            <person name="Grigoriev I.V."/>
            <person name="Vagvolgyi C."/>
            <person name="Papp T."/>
            <person name="Martin F.M."/>
            <person name="Miettinen O."/>
            <person name="Hibbett D.S."/>
            <person name="Nagy L.G."/>
        </authorList>
    </citation>
    <scope>NUCLEOTIDE SEQUENCE [LARGE SCALE GENOMIC DNA]</scope>
    <source>
        <strain evidence="3 4">OMC1185</strain>
    </source>
</reference>
<sequence>MSDPVAAKSTFLCMYMSNHPDTLVSYVKHYGGVKEKVVSAEMKGIDTNTSKTGEQKHEVRARFDPPLAGYEEVKPRLMAMKADAEEALGMMKAPTISSFNLPLTIYKSTLLLGSLIYTTFAPSAMSSTLLPPLVQMLFLPGLKLHSLVGGLQVIKYIWVFTGVIHVLEGAYIALLCRRHSTPPVVGMLYVLTCTIWGFPIMNDFRRRVHEARIDSIMKGK</sequence>
<keyword evidence="4" id="KW-1185">Reference proteome</keyword>
<protein>
    <recommendedName>
        <fullName evidence="2">DUF2470 domain-containing protein</fullName>
    </recommendedName>
</protein>
<proteinExistence type="predicted"/>
<organism evidence="3 4">
    <name type="scientific">Heliocybe sulcata</name>
    <dbReference type="NCBI Taxonomy" id="5364"/>
    <lineage>
        <taxon>Eukaryota</taxon>
        <taxon>Fungi</taxon>
        <taxon>Dikarya</taxon>
        <taxon>Basidiomycota</taxon>
        <taxon>Agaricomycotina</taxon>
        <taxon>Agaricomycetes</taxon>
        <taxon>Gloeophyllales</taxon>
        <taxon>Gloeophyllaceae</taxon>
        <taxon>Heliocybe</taxon>
    </lineage>
</organism>
<dbReference type="PANTHER" id="PTHR37783">
    <property type="entry name" value="MEMBRANE PROTEIN, PUTATIVE (AFU_ORTHOLOGUE AFUA_1G04315)-RELATED"/>
    <property type="match status" value="1"/>
</dbReference>
<feature type="domain" description="DUF2470" evidence="2">
    <location>
        <begin position="10"/>
        <end position="80"/>
    </location>
</feature>
<dbReference type="Pfam" id="PF10615">
    <property type="entry name" value="DUF2470"/>
    <property type="match status" value="1"/>
</dbReference>